<dbReference type="GO" id="GO:0016020">
    <property type="term" value="C:membrane"/>
    <property type="evidence" value="ECO:0007669"/>
    <property type="project" value="UniProtKB-SubCell"/>
</dbReference>
<evidence type="ECO:0000256" key="2">
    <source>
        <dbReference type="ARBA" id="ARBA00010519"/>
    </source>
</evidence>
<feature type="transmembrane region" description="Helical" evidence="12">
    <location>
        <begin position="62"/>
        <end position="83"/>
    </location>
</feature>
<comment type="catalytic activity">
    <reaction evidence="11">
        <text>a ubiquinone + NADH + 5 H(+)(in) = a ubiquinol + NAD(+) + 4 H(+)(out)</text>
        <dbReference type="Rhea" id="RHEA:29091"/>
        <dbReference type="Rhea" id="RHEA-COMP:9565"/>
        <dbReference type="Rhea" id="RHEA-COMP:9566"/>
        <dbReference type="ChEBI" id="CHEBI:15378"/>
        <dbReference type="ChEBI" id="CHEBI:16389"/>
        <dbReference type="ChEBI" id="CHEBI:17976"/>
        <dbReference type="ChEBI" id="CHEBI:57540"/>
        <dbReference type="ChEBI" id="CHEBI:57945"/>
        <dbReference type="EC" id="7.1.1.2"/>
    </reaction>
    <physiologicalReaction direction="left-to-right" evidence="11">
        <dbReference type="Rhea" id="RHEA:29092"/>
    </physiologicalReaction>
</comment>
<evidence type="ECO:0000256" key="3">
    <source>
        <dbReference type="ARBA" id="ARBA00016612"/>
    </source>
</evidence>
<dbReference type="Pfam" id="PF00420">
    <property type="entry name" value="Oxidored_q2"/>
    <property type="match status" value="1"/>
</dbReference>
<evidence type="ECO:0000256" key="10">
    <source>
        <dbReference type="ARBA" id="ARBA00043911"/>
    </source>
</evidence>
<keyword evidence="7" id="KW-0520">NAD</keyword>
<evidence type="ECO:0000256" key="9">
    <source>
        <dbReference type="ARBA" id="ARBA00031586"/>
    </source>
</evidence>
<keyword evidence="13" id="KW-0496">Mitochondrion</keyword>
<accession>A0A1D8R9Y5</accession>
<evidence type="ECO:0000313" key="13">
    <source>
        <dbReference type="EMBL" id="AOW68992.1"/>
    </source>
</evidence>
<keyword evidence="5" id="KW-1278">Translocase</keyword>
<evidence type="ECO:0000256" key="7">
    <source>
        <dbReference type="ARBA" id="ARBA00023027"/>
    </source>
</evidence>
<dbReference type="EMBL" id="KX585864">
    <property type="protein sequence ID" value="AOW68992.1"/>
    <property type="molecule type" value="Genomic_DNA"/>
</dbReference>
<comment type="similarity">
    <text evidence="2">Belongs to the complex I subunit 4L family.</text>
</comment>
<keyword evidence="8 12" id="KW-0472">Membrane</keyword>
<proteinExistence type="inferred from homology"/>
<evidence type="ECO:0000256" key="11">
    <source>
        <dbReference type="ARBA" id="ARBA00048769"/>
    </source>
</evidence>
<evidence type="ECO:0000256" key="5">
    <source>
        <dbReference type="ARBA" id="ARBA00022967"/>
    </source>
</evidence>
<comment type="function">
    <text evidence="10">Core subunit of the mitochondrial membrane respiratory chain NADH dehydrogenase (Complex I) which catalyzes electron transfer from NADH through the respiratory chain, using ubiquinone as an electron acceptor. Part of the enzyme membrane arm which is embedded in the lipid bilayer and involved in proton translocation.</text>
</comment>
<evidence type="ECO:0000256" key="8">
    <source>
        <dbReference type="ARBA" id="ARBA00023136"/>
    </source>
</evidence>
<protein>
    <recommendedName>
        <fullName evidence="3">NADH-ubiquinone oxidoreductase chain 4L</fullName>
    </recommendedName>
    <alternativeName>
        <fullName evidence="9">NADH dehydrogenase subunit 4L</fullName>
    </alternativeName>
</protein>
<dbReference type="GO" id="GO:0008137">
    <property type="term" value="F:NADH dehydrogenase (ubiquinone) activity"/>
    <property type="evidence" value="ECO:0007669"/>
    <property type="project" value="UniProtKB-EC"/>
</dbReference>
<gene>
    <name evidence="13" type="primary">ND4L</name>
</gene>
<evidence type="ECO:0000256" key="6">
    <source>
        <dbReference type="ARBA" id="ARBA00022989"/>
    </source>
</evidence>
<evidence type="ECO:0000256" key="1">
    <source>
        <dbReference type="ARBA" id="ARBA00004141"/>
    </source>
</evidence>
<sequence length="99" mass="10814">MSILHLCFYCSFTMSCLGLAFHRTHLISTLLCLIGSMLLSMYIAMSMWPIEPQTTSTTVAPEFMLAFSACQAGTGLAMLVASARTPGSDNLHNLYLLQC</sequence>
<evidence type="ECO:0000256" key="12">
    <source>
        <dbReference type="SAM" id="Phobius"/>
    </source>
</evidence>
<dbReference type="InterPro" id="IPR039428">
    <property type="entry name" value="NUOK/Mnh_C1-like"/>
</dbReference>
<keyword evidence="4 12" id="KW-0812">Transmembrane</keyword>
<geneLocation type="mitochondrion" evidence="13"/>
<evidence type="ECO:0000256" key="4">
    <source>
        <dbReference type="ARBA" id="ARBA00022692"/>
    </source>
</evidence>
<organism evidence="13">
    <name type="scientific">Accipiter gularis</name>
    <name type="common">Japanese sparrowhawk</name>
    <dbReference type="NCBI Taxonomy" id="258530"/>
    <lineage>
        <taxon>Eukaryota</taxon>
        <taxon>Metazoa</taxon>
        <taxon>Chordata</taxon>
        <taxon>Craniata</taxon>
        <taxon>Vertebrata</taxon>
        <taxon>Euteleostomi</taxon>
        <taxon>Archelosauria</taxon>
        <taxon>Archosauria</taxon>
        <taxon>Dinosauria</taxon>
        <taxon>Saurischia</taxon>
        <taxon>Theropoda</taxon>
        <taxon>Coelurosauria</taxon>
        <taxon>Aves</taxon>
        <taxon>Neognathae</taxon>
        <taxon>Neoaves</taxon>
        <taxon>Telluraves</taxon>
        <taxon>Accipitrimorphae</taxon>
        <taxon>Accipitriformes</taxon>
        <taxon>Accipitridae</taxon>
        <taxon>Accipitrinae</taxon>
        <taxon>Accipiter</taxon>
    </lineage>
</organism>
<keyword evidence="6 12" id="KW-1133">Transmembrane helix</keyword>
<reference evidence="13" key="1">
    <citation type="submission" date="2016-07" db="EMBL/GenBank/DDBJ databases">
        <title>The complete mtDNA of Accipiter gularis.</title>
        <authorList>
            <person name="Liu G."/>
        </authorList>
    </citation>
    <scope>NUCLEOTIDE SEQUENCE</scope>
</reference>
<feature type="transmembrane region" description="Helical" evidence="12">
    <location>
        <begin position="28"/>
        <end position="50"/>
    </location>
</feature>
<comment type="subcellular location">
    <subcellularLocation>
        <location evidence="1">Membrane</location>
        <topology evidence="1">Multi-pass membrane protein</topology>
    </subcellularLocation>
</comment>
<name>A0A1D8R9Y5_9AVES</name>
<dbReference type="Gene3D" id="1.10.287.3510">
    <property type="match status" value="1"/>
</dbReference>
<dbReference type="AlphaFoldDB" id="A0A1D8R9Y5"/>